<evidence type="ECO:0000259" key="1">
    <source>
        <dbReference type="Pfam" id="PF01717"/>
    </source>
</evidence>
<evidence type="ECO:0000313" key="3">
    <source>
        <dbReference type="Proteomes" id="UP001556367"/>
    </source>
</evidence>
<sequence length="399" mass="45445">MPRQNFLRLSPPFRAEHVGSLLRPRALYDKRVLLDQGKCSPEGLTALEDAAIEQAVKLQQQVGIKSVTDGEMRRAVFFEGVFDKLEGMTALPDRPIAEFKPYIPHIAFLLAAGLKTSPSIYCTGKIKRVRPFYVDPFKHLKSLVPEQDVRLIKMTMCSPSWFHQRHGSDLTYDRAVYKNDDEYFDALGVVYREEIQELYGLGCRHIQFDDPTFCYFCNDAMISGMEEAGVNHEALLTTYIRAINVCVRDRPGDLTVSVHLCRGNFKGMSFSEGSYARIAKKVFNELDVDTFYLEYDNDRAGNFEPLIHFPLDKVAVLGLVTTKTPELETVEQLTARVHEAAEEMVRENPHRTKEMALNQLCISPQCGFASVWEGNPISEEDQRRKLHVLVEAAKQIWTT</sequence>
<comment type="caution">
    <text evidence="2">The sequence shown here is derived from an EMBL/GenBank/DDBJ whole genome shotgun (WGS) entry which is preliminary data.</text>
</comment>
<gene>
    <name evidence="2" type="ORF">HGRIS_007989</name>
</gene>
<keyword evidence="3" id="KW-1185">Reference proteome</keyword>
<dbReference type="Pfam" id="PF01717">
    <property type="entry name" value="Meth_synt_2"/>
    <property type="match status" value="1"/>
</dbReference>
<dbReference type="PANTHER" id="PTHR43844">
    <property type="entry name" value="METHIONINE SYNTHASE"/>
    <property type="match status" value="1"/>
</dbReference>
<dbReference type="CDD" id="cd03311">
    <property type="entry name" value="CIMS_C_terminal_like"/>
    <property type="match status" value="1"/>
</dbReference>
<dbReference type="Proteomes" id="UP001556367">
    <property type="component" value="Unassembled WGS sequence"/>
</dbReference>
<organism evidence="2 3">
    <name type="scientific">Hohenbuehelia grisea</name>
    <dbReference type="NCBI Taxonomy" id="104357"/>
    <lineage>
        <taxon>Eukaryota</taxon>
        <taxon>Fungi</taxon>
        <taxon>Dikarya</taxon>
        <taxon>Basidiomycota</taxon>
        <taxon>Agaricomycotina</taxon>
        <taxon>Agaricomycetes</taxon>
        <taxon>Agaricomycetidae</taxon>
        <taxon>Agaricales</taxon>
        <taxon>Pleurotineae</taxon>
        <taxon>Pleurotaceae</taxon>
        <taxon>Hohenbuehelia</taxon>
    </lineage>
</organism>
<name>A0ABR3J6Z7_9AGAR</name>
<proteinExistence type="predicted"/>
<dbReference type="InterPro" id="IPR038071">
    <property type="entry name" value="UROD/MetE-like_sf"/>
</dbReference>
<reference evidence="3" key="1">
    <citation type="submission" date="2024-06" db="EMBL/GenBank/DDBJ databases">
        <title>Multi-omics analyses provide insights into the biosynthesis of the anticancer antibiotic pleurotin in Hohenbuehelia grisea.</title>
        <authorList>
            <person name="Weaver J.A."/>
            <person name="Alberti F."/>
        </authorList>
    </citation>
    <scope>NUCLEOTIDE SEQUENCE [LARGE SCALE GENOMIC DNA]</scope>
    <source>
        <strain evidence="3">T-177</strain>
    </source>
</reference>
<dbReference type="EMBL" id="JASNQZ010000011">
    <property type="protein sequence ID" value="KAL0951276.1"/>
    <property type="molecule type" value="Genomic_DNA"/>
</dbReference>
<protein>
    <recommendedName>
        <fullName evidence="1">Cobalamin-independent methionine synthase MetE C-terminal/archaeal domain-containing protein</fullName>
    </recommendedName>
</protein>
<feature type="domain" description="Cobalamin-independent methionine synthase MetE C-terminal/archaeal" evidence="1">
    <location>
        <begin position="185"/>
        <end position="394"/>
    </location>
</feature>
<dbReference type="Gene3D" id="3.20.20.210">
    <property type="match status" value="1"/>
</dbReference>
<dbReference type="PANTHER" id="PTHR43844:SF2">
    <property type="entry name" value="SYNTHASE, VITAMIN-B12 INDEPENDENT, PUTATIVE (AFU_ORTHOLOGUE AFUA_3G12060)-RELATED"/>
    <property type="match status" value="1"/>
</dbReference>
<accession>A0ABR3J6Z7</accession>
<dbReference type="SUPFAM" id="SSF51726">
    <property type="entry name" value="UROD/MetE-like"/>
    <property type="match status" value="1"/>
</dbReference>
<dbReference type="InterPro" id="IPR002629">
    <property type="entry name" value="Met_Synth_C/arc"/>
</dbReference>
<evidence type="ECO:0000313" key="2">
    <source>
        <dbReference type="EMBL" id="KAL0951276.1"/>
    </source>
</evidence>